<dbReference type="Proteomes" id="UP000315825">
    <property type="component" value="Unassembled WGS sequence"/>
</dbReference>
<keyword evidence="3" id="KW-0378">Hydrolase</keyword>
<name>A0A520N090_9GAMM</name>
<dbReference type="InterPro" id="IPR036866">
    <property type="entry name" value="RibonucZ/Hydroxyglut_hydro"/>
</dbReference>
<dbReference type="InterPro" id="IPR001279">
    <property type="entry name" value="Metallo-B-lactamas"/>
</dbReference>
<evidence type="ECO:0000256" key="1">
    <source>
        <dbReference type="SAM" id="Phobius"/>
    </source>
</evidence>
<keyword evidence="1" id="KW-0472">Membrane</keyword>
<keyword evidence="1" id="KW-1133">Transmembrane helix</keyword>
<evidence type="ECO:0000259" key="2">
    <source>
        <dbReference type="Pfam" id="PF12706"/>
    </source>
</evidence>
<dbReference type="GO" id="GO:0005737">
    <property type="term" value="C:cytoplasm"/>
    <property type="evidence" value="ECO:0007669"/>
    <property type="project" value="TreeGrafter"/>
</dbReference>
<accession>A0A520N090</accession>
<keyword evidence="1" id="KW-0812">Transmembrane</keyword>
<reference evidence="3 4" key="1">
    <citation type="submission" date="2019-02" db="EMBL/GenBank/DDBJ databases">
        <title>Prokaryotic population dynamics and viral predation in marine succession experiment using metagenomics: the confinement effect.</title>
        <authorList>
            <person name="Haro-Moreno J.M."/>
            <person name="Rodriguez-Valera F."/>
            <person name="Lopez-Perez M."/>
        </authorList>
    </citation>
    <scope>NUCLEOTIDE SEQUENCE [LARGE SCALE GENOMIC DNA]</scope>
    <source>
        <strain evidence="3">MED-G159</strain>
    </source>
</reference>
<dbReference type="PANTHER" id="PTHR15032">
    <property type="entry name" value="N-ACYL-PHOSPHATIDYLETHANOLAMINE-HYDROLYZING PHOSPHOLIPASE D"/>
    <property type="match status" value="1"/>
</dbReference>
<organism evidence="3 4">
    <name type="scientific">SAR86 cluster bacterium</name>
    <dbReference type="NCBI Taxonomy" id="2030880"/>
    <lineage>
        <taxon>Bacteria</taxon>
        <taxon>Pseudomonadati</taxon>
        <taxon>Pseudomonadota</taxon>
        <taxon>Gammaproteobacteria</taxon>
        <taxon>SAR86 cluster</taxon>
    </lineage>
</organism>
<dbReference type="SUPFAM" id="SSF56281">
    <property type="entry name" value="Metallo-hydrolase/oxidoreductase"/>
    <property type="match status" value="1"/>
</dbReference>
<dbReference type="PANTHER" id="PTHR15032:SF4">
    <property type="entry name" value="N-ACYL-PHOSPHATIDYLETHANOLAMINE-HYDROLYZING PHOSPHOLIPASE D"/>
    <property type="match status" value="1"/>
</dbReference>
<feature type="domain" description="Metallo-beta-lactamase" evidence="2">
    <location>
        <begin position="79"/>
        <end position="276"/>
    </location>
</feature>
<evidence type="ECO:0000313" key="4">
    <source>
        <dbReference type="Proteomes" id="UP000315825"/>
    </source>
</evidence>
<feature type="transmembrane region" description="Helical" evidence="1">
    <location>
        <begin position="12"/>
        <end position="31"/>
    </location>
</feature>
<gene>
    <name evidence="3" type="ORF">EVA92_01700</name>
</gene>
<dbReference type="AlphaFoldDB" id="A0A520N090"/>
<dbReference type="GO" id="GO:0016787">
    <property type="term" value="F:hydrolase activity"/>
    <property type="evidence" value="ECO:0007669"/>
    <property type="project" value="UniProtKB-KW"/>
</dbReference>
<dbReference type="Gene3D" id="3.60.15.10">
    <property type="entry name" value="Ribonuclease Z/Hydroxyacylglutathione hydrolase-like"/>
    <property type="match status" value="1"/>
</dbReference>
<dbReference type="Pfam" id="PF12706">
    <property type="entry name" value="Lactamase_B_2"/>
    <property type="match status" value="1"/>
</dbReference>
<comment type="caution">
    <text evidence="3">The sequence shown here is derived from an EMBL/GenBank/DDBJ whole genome shotgun (WGS) entry which is preliminary data.</text>
</comment>
<evidence type="ECO:0000313" key="3">
    <source>
        <dbReference type="EMBL" id="RZO26888.1"/>
    </source>
</evidence>
<proteinExistence type="predicted"/>
<sequence>MKIKFIHFVKTIIVIIFAISTVMLIFVSTNFKSLLNTLNSNYDGISLNTSNDWQSTQTYTNSFIWIGHATVLLNIDGENFLFDPVFSNRASPFTFIGPKRLMKPAIPINNLPKISKVLISHNHYDHLDINSLKALQEINQGIEFFVPKGDRELLAKHNLKNIKEFEWWETANSDNKVIKFIPVKHWSARSFFDKNKSLWGGWQIKNKQYSIVHFGDTAYDERFLVNKEKIGNVDIGFIPIGSYAPRDIEKENHVNPQEAIQIAKDLNISYSYGIHWGTFFLSKEPLYEPAKLIDKYQDPFSGRIFSTTEPGKIIYLDSLKYQSIVR</sequence>
<protein>
    <submittedName>
        <fullName evidence="3">MBL fold metallo-hydrolase</fullName>
    </submittedName>
</protein>
<dbReference type="EMBL" id="SHBE01000002">
    <property type="protein sequence ID" value="RZO26888.1"/>
    <property type="molecule type" value="Genomic_DNA"/>
</dbReference>